<dbReference type="Pfam" id="PF00069">
    <property type="entry name" value="Pkinase"/>
    <property type="match status" value="1"/>
</dbReference>
<evidence type="ECO:0000256" key="4">
    <source>
        <dbReference type="ARBA" id="ARBA00022840"/>
    </source>
</evidence>
<evidence type="ECO:0000256" key="2">
    <source>
        <dbReference type="ARBA" id="ARBA00022741"/>
    </source>
</evidence>
<dbReference type="PANTHER" id="PTHR43289:SF6">
    <property type="entry name" value="SERINE_THREONINE-PROTEIN KINASE NEKL-3"/>
    <property type="match status" value="1"/>
</dbReference>
<dbReference type="Proteomes" id="UP000682928">
    <property type="component" value="Chromosome"/>
</dbReference>
<dbReference type="Gene3D" id="3.30.200.20">
    <property type="entry name" value="Phosphorylase Kinase, domain 1"/>
    <property type="match status" value="1"/>
</dbReference>
<keyword evidence="2" id="KW-0547">Nucleotide-binding</keyword>
<reference evidence="6" key="1">
    <citation type="submission" date="2021-04" db="EMBL/GenBank/DDBJ databases">
        <title>Difference and commonality of drug resistance evolution in various bacteria. and drug sensitivity profiles.</title>
        <authorList>
            <person name="Maeda T."/>
            <person name="Shibai A."/>
            <person name="Kawada K."/>
            <person name="Kotani H."/>
            <person name="Tarusawa Y."/>
            <person name="Tanabe K."/>
            <person name="Furusawa C."/>
        </authorList>
    </citation>
    <scope>NUCLEOTIDE SEQUENCE</scope>
    <source>
        <strain evidence="6">JCM 8580</strain>
    </source>
</reference>
<dbReference type="EMBL" id="AP024590">
    <property type="protein sequence ID" value="BCU55399.1"/>
    <property type="molecule type" value="Genomic_DNA"/>
</dbReference>
<dbReference type="InterPro" id="IPR000719">
    <property type="entry name" value="Prot_kinase_dom"/>
</dbReference>
<keyword evidence="4" id="KW-0067">ATP-binding</keyword>
<evidence type="ECO:0000259" key="5">
    <source>
        <dbReference type="PROSITE" id="PS50011"/>
    </source>
</evidence>
<dbReference type="GO" id="GO:0005524">
    <property type="term" value="F:ATP binding"/>
    <property type="evidence" value="ECO:0007669"/>
    <property type="project" value="UniProtKB-KW"/>
</dbReference>
<keyword evidence="1" id="KW-0808">Transferase</keyword>
<evidence type="ECO:0000313" key="7">
    <source>
        <dbReference type="Proteomes" id="UP000682928"/>
    </source>
</evidence>
<dbReference type="AlphaFoldDB" id="A0AA86IPZ2"/>
<name>A0AA86IPZ2_9ENTR</name>
<organism evidence="6 7">
    <name type="scientific">Enterobacter kobei</name>
    <dbReference type="NCBI Taxonomy" id="208224"/>
    <lineage>
        <taxon>Bacteria</taxon>
        <taxon>Pseudomonadati</taxon>
        <taxon>Pseudomonadota</taxon>
        <taxon>Gammaproteobacteria</taxon>
        <taxon>Enterobacterales</taxon>
        <taxon>Enterobacteriaceae</taxon>
        <taxon>Enterobacter</taxon>
        <taxon>Enterobacter cloacae complex</taxon>
    </lineage>
</organism>
<dbReference type="InterPro" id="IPR011009">
    <property type="entry name" value="Kinase-like_dom_sf"/>
</dbReference>
<dbReference type="SUPFAM" id="SSF56112">
    <property type="entry name" value="Protein kinase-like (PK-like)"/>
    <property type="match status" value="1"/>
</dbReference>
<feature type="domain" description="Protein kinase" evidence="5">
    <location>
        <begin position="23"/>
        <end position="303"/>
    </location>
</feature>
<dbReference type="CDD" id="cd14014">
    <property type="entry name" value="STKc_PknB_like"/>
    <property type="match status" value="1"/>
</dbReference>
<dbReference type="SMART" id="SM00220">
    <property type="entry name" value="S_TKc"/>
    <property type="match status" value="1"/>
</dbReference>
<evidence type="ECO:0000256" key="3">
    <source>
        <dbReference type="ARBA" id="ARBA00022777"/>
    </source>
</evidence>
<dbReference type="PANTHER" id="PTHR43289">
    <property type="entry name" value="MITOGEN-ACTIVATED PROTEIN KINASE KINASE KINASE 20-RELATED"/>
    <property type="match status" value="1"/>
</dbReference>
<dbReference type="GO" id="GO:0004674">
    <property type="term" value="F:protein serine/threonine kinase activity"/>
    <property type="evidence" value="ECO:0007669"/>
    <property type="project" value="TreeGrafter"/>
</dbReference>
<dbReference type="RefSeq" id="WP_088218714.1">
    <property type="nucleotide sequence ID" value="NZ_AP024590.1"/>
</dbReference>
<sequence>MTTSDYTPAIADALPPGYRFDEFEIQDVLQTTPCEIIYRAWDHQLERAVIIREYMPRAMVVRSDDMHLTLRSQQDHPAYSAGLAAFIQDARRLAKFNYPELVQVLRFWTENDTAYTVTRYYSGITLAELHQQQPDVLDEEWVRRILPMLCGALAALHAEGVIHRDLSPKSIQIQDNGVPLLLTFGVSRPQGDEVRDLNTTMLHAGYAPLEQYSSDLENQIGPWTDIYALGAVLYTLITGVAPPASVTRSIQDNCIRLTENPPAGWSPALLRAVDQALALKPEARPQSIDAFAALAEINTHRSTEIGRLKKTGTMLVPVEEDAATAKPLWARAKTPLQIAAGVLVGVIVGALLFRGEPADLPETPPTATATPTATPVTPTPAGGLIARVYIRMSDADRLLVNGKPQKAVAASSGFAFIQLPAGKYDITLQSGSQTHTQSLAIATPGTWLINPQG</sequence>
<proteinExistence type="predicted"/>
<keyword evidence="3" id="KW-0418">Kinase</keyword>
<dbReference type="PROSITE" id="PS50011">
    <property type="entry name" value="PROTEIN_KINASE_DOM"/>
    <property type="match status" value="1"/>
</dbReference>
<evidence type="ECO:0000256" key="1">
    <source>
        <dbReference type="ARBA" id="ARBA00022679"/>
    </source>
</evidence>
<accession>A0AA86IPZ2</accession>
<protein>
    <submittedName>
        <fullName evidence="6">Nuclease PIN</fullName>
    </submittedName>
</protein>
<dbReference type="Gene3D" id="1.10.510.10">
    <property type="entry name" value="Transferase(Phosphotransferase) domain 1"/>
    <property type="match status" value="1"/>
</dbReference>
<gene>
    <name evidence="6" type="ORF">ENKO_19930</name>
</gene>
<evidence type="ECO:0000313" key="6">
    <source>
        <dbReference type="EMBL" id="BCU55399.1"/>
    </source>
</evidence>